<accession>A0A423K066</accession>
<evidence type="ECO:0000313" key="3">
    <source>
        <dbReference type="Proteomes" id="UP000285349"/>
    </source>
</evidence>
<dbReference type="EMBL" id="MOBQ01000024">
    <property type="protein sequence ID" value="RON43596.1"/>
    <property type="molecule type" value="Genomic_DNA"/>
</dbReference>
<sequence length="153" mass="17334">MTDQTLLARLDALESRIAIERLINSYAQGFDSRDPALVKSLWFNDSKLLMGSFGDYDGLDAIVKAADGFWSQIRHMHHWMANVIIDVDGDKATSRAALDCFVIDNDDGPTQIGGLYTDTFERRNGRWGFVVRRFELHYQTPLTGWESKQGTDS</sequence>
<dbReference type="Gene3D" id="3.10.450.50">
    <property type="match status" value="1"/>
</dbReference>
<proteinExistence type="predicted"/>
<dbReference type="OrthoDB" id="7605094at2"/>
<feature type="domain" description="SnoaL-like" evidence="1">
    <location>
        <begin position="12"/>
        <end position="133"/>
    </location>
</feature>
<comment type="caution">
    <text evidence="2">The sequence shown here is derived from an EMBL/GenBank/DDBJ whole genome shotgun (WGS) entry which is preliminary data.</text>
</comment>
<gene>
    <name evidence="2" type="ORF">BK666_21260</name>
</gene>
<dbReference type="AlphaFoldDB" id="A0A423K066"/>
<dbReference type="Pfam" id="PF13577">
    <property type="entry name" value="SnoaL_4"/>
    <property type="match status" value="1"/>
</dbReference>
<dbReference type="InterPro" id="IPR032710">
    <property type="entry name" value="NTF2-like_dom_sf"/>
</dbReference>
<protein>
    <recommendedName>
        <fullName evidence="1">SnoaL-like domain-containing protein</fullName>
    </recommendedName>
</protein>
<evidence type="ECO:0000259" key="1">
    <source>
        <dbReference type="Pfam" id="PF13577"/>
    </source>
</evidence>
<organism evidence="2 3">
    <name type="scientific">Pseudomonas frederiksbergensis</name>
    <dbReference type="NCBI Taxonomy" id="104087"/>
    <lineage>
        <taxon>Bacteria</taxon>
        <taxon>Pseudomonadati</taxon>
        <taxon>Pseudomonadota</taxon>
        <taxon>Gammaproteobacteria</taxon>
        <taxon>Pseudomonadales</taxon>
        <taxon>Pseudomonadaceae</taxon>
        <taxon>Pseudomonas</taxon>
    </lineage>
</organism>
<name>A0A423K066_9PSED</name>
<reference evidence="2 3" key="1">
    <citation type="submission" date="2016-10" db="EMBL/GenBank/DDBJ databases">
        <title>Comparative genome analysis of multiple Pseudomonas spp. focuses on biocontrol and plant growth promoting traits.</title>
        <authorList>
            <person name="Tao X.-Y."/>
            <person name="Taylor C.G."/>
        </authorList>
    </citation>
    <scope>NUCLEOTIDE SEQUENCE [LARGE SCALE GENOMIC DNA]</scope>
    <source>
        <strain evidence="2 3">37A10</strain>
    </source>
</reference>
<evidence type="ECO:0000313" key="2">
    <source>
        <dbReference type="EMBL" id="RON43596.1"/>
    </source>
</evidence>
<dbReference type="CDD" id="cd00531">
    <property type="entry name" value="NTF2_like"/>
    <property type="match status" value="1"/>
</dbReference>
<dbReference type="SUPFAM" id="SSF54427">
    <property type="entry name" value="NTF2-like"/>
    <property type="match status" value="1"/>
</dbReference>
<dbReference type="Proteomes" id="UP000285349">
    <property type="component" value="Unassembled WGS sequence"/>
</dbReference>
<dbReference type="InterPro" id="IPR037401">
    <property type="entry name" value="SnoaL-like"/>
</dbReference>
<dbReference type="RefSeq" id="WP_123512836.1">
    <property type="nucleotide sequence ID" value="NZ_MOBQ01000024.1"/>
</dbReference>